<evidence type="ECO:0000313" key="3">
    <source>
        <dbReference type="EMBL" id="AXA36610.1"/>
    </source>
</evidence>
<dbReference type="InterPro" id="IPR003790">
    <property type="entry name" value="GHL10"/>
</dbReference>
<dbReference type="PANTHER" id="PTHR43405">
    <property type="entry name" value="GLYCOSYL HYDROLASE DIGH"/>
    <property type="match status" value="1"/>
</dbReference>
<dbReference type="SUPFAM" id="SSF49265">
    <property type="entry name" value="Fibronectin type III"/>
    <property type="match status" value="1"/>
</dbReference>
<dbReference type="AlphaFoldDB" id="A0A2Z4Y605"/>
<dbReference type="Pfam" id="PF02638">
    <property type="entry name" value="GHL10"/>
    <property type="match status" value="1"/>
</dbReference>
<dbReference type="InterPro" id="IPR013783">
    <property type="entry name" value="Ig-like_fold"/>
</dbReference>
<reference evidence="3 4" key="1">
    <citation type="submission" date="2018-05" db="EMBL/GenBank/DDBJ databases">
        <title>A metagenomic window into the 2 km-deep terrestrial subsurface aquifer revealed taxonomically and functionally diverse microbial community comprising novel uncultured bacterial lineages.</title>
        <authorList>
            <person name="Kadnikov V.V."/>
            <person name="Mardanov A.V."/>
            <person name="Beletsky A.V."/>
            <person name="Banks D."/>
            <person name="Pimenov N.V."/>
            <person name="Frank Y.A."/>
            <person name="Karnachuk O.V."/>
            <person name="Ravin N.V."/>
        </authorList>
    </citation>
    <scope>NUCLEOTIDE SEQUENCE [LARGE SCALE GENOMIC DNA]</scope>
    <source>
        <strain evidence="3">BY</strain>
    </source>
</reference>
<dbReference type="PROSITE" id="PS50853">
    <property type="entry name" value="FN3"/>
    <property type="match status" value="1"/>
</dbReference>
<evidence type="ECO:0000313" key="4">
    <source>
        <dbReference type="Proteomes" id="UP000262583"/>
    </source>
</evidence>
<sequence>MAQLVRVQASNAWGHAYFKDLLTNSRNPLTWVRRLIVFVWMVTLTFGRVAAQPPAAPAESRGIWLTTVQGLDFPAGAGTSDITAQRNQILSLLDTCTSIGINTVLLQVRTECDAFYVSAIEPWSRWLTGTQGVPPARIWDPLQFTIDECRRRGLEIHAWFNPYRAGVSNSASFASNHPLYTQPQIVVPFSTYYWLNPGHPDTIPYTTSVIMDVVDRYDVDGIHFDDYFYPYGISSSSPFPDSNEYNAYVAGGGTMSLGDWRRANVNNMITSVTALLAQRPAKSHVRFGISPFGIWKSGVPPGIVGLDAYSAIYADSRRWLYEGWVDYLMPQLYWGRAADGHSTQQDFDTLLNWWTSSAQNPLGRPVFAGLPAYKALNSGWQPAHVRNQVVYQQSVPAAKGSCFFRTVHLTMNNGRGIGNDSVGYLSELLVAGPYQQKAAPVAYTHKDTTPPAAPSLAWSGSPATGWTAYWQPQGAEYPQWYILYWRTGSVWSHDVLPDWQRSATLAGSAQEVGIQAIDRFGNRSSITTGILSSSSPPLPPLFTSENVRNHDSDSLDFFTASGSNRYVSTAATVSTNEEANNRIDPRVGPRGTNSRKVTFTWTAGSGGRYRLSTFGTNPMINLSKGVGVYLKLLSGKLDIALAVRETGGSGPIGANGGSSGPIEMTPVQRVEASPNWQYLYFDVPNEQWTSFASGNGVLDGTWGVLESLMIYQVPGTPSSYVLYVDEIHQGPPHTPLGEPLRPTYLAGETTGSQLNHVHLAWRPSPAQDLAGYRVYRSTSPDVIPAAGNLVAQVTTPTFTDTSTAKNTLYYYAVTAVDHFGYESAVSNTVSVLTLPVTLSRFAAD</sequence>
<dbReference type="EMBL" id="CP030759">
    <property type="protein sequence ID" value="AXA36610.1"/>
    <property type="molecule type" value="Genomic_DNA"/>
</dbReference>
<protein>
    <recommendedName>
        <fullName evidence="2">Fibronectin type-III domain-containing protein</fullName>
    </recommendedName>
</protein>
<keyword evidence="1" id="KW-0732">Signal</keyword>
<dbReference type="InterPro" id="IPR052177">
    <property type="entry name" value="Divisome_Glycosyl_Hydrolase"/>
</dbReference>
<dbReference type="Proteomes" id="UP000262583">
    <property type="component" value="Chromosome"/>
</dbReference>
<dbReference type="InterPro" id="IPR017853">
    <property type="entry name" value="GH"/>
</dbReference>
<dbReference type="SUPFAM" id="SSF51445">
    <property type="entry name" value="(Trans)glycosidases"/>
    <property type="match status" value="1"/>
</dbReference>
<feature type="domain" description="Fibronectin type-III" evidence="2">
    <location>
        <begin position="738"/>
        <end position="836"/>
    </location>
</feature>
<evidence type="ECO:0000256" key="1">
    <source>
        <dbReference type="ARBA" id="ARBA00022729"/>
    </source>
</evidence>
<evidence type="ECO:0000259" key="2">
    <source>
        <dbReference type="PROSITE" id="PS50853"/>
    </source>
</evidence>
<dbReference type="InterPro" id="IPR036116">
    <property type="entry name" value="FN3_sf"/>
</dbReference>
<dbReference type="KEGG" id="schv:BRCON_1833"/>
<gene>
    <name evidence="3" type="ORF">BRCON_1833</name>
</gene>
<accession>A0A2Z4Y605</accession>
<dbReference type="Gene3D" id="3.20.20.80">
    <property type="entry name" value="Glycosidases"/>
    <property type="match status" value="1"/>
</dbReference>
<organism evidence="3 4">
    <name type="scientific">Sumerlaea chitinivorans</name>
    <dbReference type="NCBI Taxonomy" id="2250252"/>
    <lineage>
        <taxon>Bacteria</taxon>
        <taxon>Candidatus Sumerlaeota</taxon>
        <taxon>Candidatus Sumerlaeia</taxon>
        <taxon>Candidatus Sumerlaeales</taxon>
        <taxon>Candidatus Sumerlaeaceae</taxon>
        <taxon>Candidatus Sumerlaea</taxon>
    </lineage>
</organism>
<proteinExistence type="predicted"/>
<dbReference type="InterPro" id="IPR003961">
    <property type="entry name" value="FN3_dom"/>
</dbReference>
<dbReference type="PANTHER" id="PTHR43405:SF1">
    <property type="entry name" value="GLYCOSYL HYDROLASE DIGH"/>
    <property type="match status" value="1"/>
</dbReference>
<dbReference type="Gene3D" id="2.60.40.10">
    <property type="entry name" value="Immunoglobulins"/>
    <property type="match status" value="1"/>
</dbReference>
<name>A0A2Z4Y605_SUMC1</name>